<evidence type="ECO:0000313" key="2">
    <source>
        <dbReference type="Proteomes" id="UP001163603"/>
    </source>
</evidence>
<protein>
    <submittedName>
        <fullName evidence="1">Uncharacterized protein</fullName>
    </submittedName>
</protein>
<evidence type="ECO:0000313" key="1">
    <source>
        <dbReference type="EMBL" id="KAJ0052021.1"/>
    </source>
</evidence>
<name>A0ACC0ZGV7_9ROSI</name>
<organism evidence="1 2">
    <name type="scientific">Pistacia integerrima</name>
    <dbReference type="NCBI Taxonomy" id="434235"/>
    <lineage>
        <taxon>Eukaryota</taxon>
        <taxon>Viridiplantae</taxon>
        <taxon>Streptophyta</taxon>
        <taxon>Embryophyta</taxon>
        <taxon>Tracheophyta</taxon>
        <taxon>Spermatophyta</taxon>
        <taxon>Magnoliopsida</taxon>
        <taxon>eudicotyledons</taxon>
        <taxon>Gunneridae</taxon>
        <taxon>Pentapetalae</taxon>
        <taxon>rosids</taxon>
        <taxon>malvids</taxon>
        <taxon>Sapindales</taxon>
        <taxon>Anacardiaceae</taxon>
        <taxon>Pistacia</taxon>
    </lineage>
</organism>
<gene>
    <name evidence="1" type="ORF">Pint_03063</name>
</gene>
<dbReference type="EMBL" id="CM047736">
    <property type="protein sequence ID" value="KAJ0052021.1"/>
    <property type="molecule type" value="Genomic_DNA"/>
</dbReference>
<sequence length="788" mass="88186">MVCNYYSTKAGPFDGSDRSSAGDDEIRVGESPAGSATNIGKHVVIVMDGLKDFTMEPLEWALHNIMPTGSTVTLLGLMPWLNIPRLSIAKDKSEWKSDAKFLKLQAVMDLCKKYGVLLQKEVVMGYPPRLLVVERIISLRATRVVFDSDKYHKKNIEFYAEKIPCNMVMMNEGGDVDMIKGFPLNDNRTPGNSPASLVPTPQLNLSQRFKVILEDCDDDSTDESDWEEDWGETYAGKRQPSLFLINIDRFKPFKIRRSPQPNKNEAHKFVLILTYFSMATIGGPCISSADFSRLSHRDITLLSGKQLKRNLIIKRRAVSTEHTTATTASFKRVVEKKSRAEEAERVEVEESVSEECEGNEKNLKDYFDETRDMIRSDGGPPRWFSPLESRSHTPDSPLLVYLPGLVTLIETSVRTENKHSPNRPIYIVGESLGACLALAVAARNPDIDLVLILANPATSFSKSLLQTTIPLLELMPGEITLSLSSMVSLMTGDPLKMAVHNVIKGLSRQPTLEKISKDIAAMSSHISVLADILPKETLLWKLELIKSAAAYANARLQAVEAPTLILCSGKDQFLPSQEEGQRLRRTLPKCQTRRFNDNGHFFFLEDGVDLVTIIKGASFYRRGKSLDYVSDFMPPTTIEFNKLYEGSRWLSIVTSPVMLTTLEDGKIVRGLSGIPSEGPVLFVGYHMLLGLDVIPMIPHFLIERNILLRGIAHPMLFYKSREGKLPDLDQYDTVRLMGAVPVSAINFFKLMSSKSHVLLYPGGMREAVHRKVSSFNSYPPMSILHLEK</sequence>
<dbReference type="Proteomes" id="UP001163603">
    <property type="component" value="Chromosome 1"/>
</dbReference>
<keyword evidence="2" id="KW-1185">Reference proteome</keyword>
<proteinExistence type="predicted"/>
<comment type="caution">
    <text evidence="1">The sequence shown here is derived from an EMBL/GenBank/DDBJ whole genome shotgun (WGS) entry which is preliminary data.</text>
</comment>
<accession>A0ACC0ZGV7</accession>
<reference evidence="2" key="1">
    <citation type="journal article" date="2023" name="G3 (Bethesda)">
        <title>Genome assembly and association tests identify interacting loci associated with vigor, precocity, and sex in interspecific pistachio rootstocks.</title>
        <authorList>
            <person name="Palmer W."/>
            <person name="Jacygrad E."/>
            <person name="Sagayaradj S."/>
            <person name="Cavanaugh K."/>
            <person name="Han R."/>
            <person name="Bertier L."/>
            <person name="Beede B."/>
            <person name="Kafkas S."/>
            <person name="Golino D."/>
            <person name="Preece J."/>
            <person name="Michelmore R."/>
        </authorList>
    </citation>
    <scope>NUCLEOTIDE SEQUENCE [LARGE SCALE GENOMIC DNA]</scope>
</reference>